<keyword evidence="2" id="KW-0812">Transmembrane</keyword>
<evidence type="ECO:0000259" key="3">
    <source>
        <dbReference type="PROSITE" id="PS51781"/>
    </source>
</evidence>
<dbReference type="InterPro" id="IPR016047">
    <property type="entry name" value="M23ase_b-sheet_dom"/>
</dbReference>
<dbReference type="GO" id="GO:0004222">
    <property type="term" value="F:metalloendopeptidase activity"/>
    <property type="evidence" value="ECO:0007669"/>
    <property type="project" value="TreeGrafter"/>
</dbReference>
<dbReference type="SMART" id="SM00287">
    <property type="entry name" value="SH3b"/>
    <property type="match status" value="1"/>
</dbReference>
<feature type="domain" description="SH3b" evidence="3">
    <location>
        <begin position="181"/>
        <end position="243"/>
    </location>
</feature>
<sequence length="393" mass="42043">MKRKSYISENRAESWVSTQTEKLNVQVCFEIPGRATPIAYSLPGVLRIVPLIVAFFAVTLMPFILFAQQGTLAALEAEFRVAQTRYVDALRSYGSTHEKSLEARGQFLLAKKRIQELKSKIDSMGTSQNKSFADELLPAPTFQSEAAAASSSGAQTLLADVGGNALPTIVGAPSRDEILAFKYGVITGSMVNIRTGAGTTNSIITTLPAGTPFEVKDYRAGWYKVSFSDGRVGWIAGWLVNTSLKPVAPAAPAPAPFGGELGGSFIASGSVTSEYGYRSDPFTGERRFHSGIDIGAPKGTAVLALGEGTVVSAAWNDGYGRLVKIRYDNGYTAYYAHLDDYAGMAPGKRISRGQTVGKVDSSGRSTGHHLHFELRNESGETLDPRSIASVVIP</sequence>
<protein>
    <recommendedName>
        <fullName evidence="3">SH3b domain-containing protein</fullName>
    </recommendedName>
</protein>
<dbReference type="CDD" id="cd12797">
    <property type="entry name" value="M23_peptidase"/>
    <property type="match status" value="1"/>
</dbReference>
<dbReference type="SUPFAM" id="SSF51261">
    <property type="entry name" value="Duplicated hybrid motif"/>
    <property type="match status" value="1"/>
</dbReference>
<gene>
    <name evidence="4" type="ORF">CVV64_05170</name>
</gene>
<dbReference type="InterPro" id="IPR011055">
    <property type="entry name" value="Dup_hybrid_motif"/>
</dbReference>
<dbReference type="InterPro" id="IPR003646">
    <property type="entry name" value="SH3-like_bac-type"/>
</dbReference>
<accession>A0A2N1PS48</accession>
<dbReference type="Gene3D" id="2.70.70.10">
    <property type="entry name" value="Glucose Permease (Domain IIA)"/>
    <property type="match status" value="1"/>
</dbReference>
<evidence type="ECO:0000256" key="2">
    <source>
        <dbReference type="SAM" id="Phobius"/>
    </source>
</evidence>
<comment type="caution">
    <text evidence="4">The sequence shown here is derived from an EMBL/GenBank/DDBJ whole genome shotgun (WGS) entry which is preliminary data.</text>
</comment>
<evidence type="ECO:0000313" key="4">
    <source>
        <dbReference type="EMBL" id="PKK91161.1"/>
    </source>
</evidence>
<dbReference type="PROSITE" id="PS51781">
    <property type="entry name" value="SH3B"/>
    <property type="match status" value="1"/>
</dbReference>
<keyword evidence="2" id="KW-1133">Transmembrane helix</keyword>
<keyword evidence="1" id="KW-0732">Signal</keyword>
<organism evidence="4 5">
    <name type="scientific">Candidatus Wallbacteria bacterium HGW-Wallbacteria-1</name>
    <dbReference type="NCBI Taxonomy" id="2013854"/>
    <lineage>
        <taxon>Bacteria</taxon>
        <taxon>Candidatus Walliibacteriota</taxon>
    </lineage>
</organism>
<feature type="transmembrane region" description="Helical" evidence="2">
    <location>
        <begin position="44"/>
        <end position="66"/>
    </location>
</feature>
<keyword evidence="2" id="KW-0472">Membrane</keyword>
<dbReference type="Proteomes" id="UP000233256">
    <property type="component" value="Unassembled WGS sequence"/>
</dbReference>
<dbReference type="PANTHER" id="PTHR21666">
    <property type="entry name" value="PEPTIDASE-RELATED"/>
    <property type="match status" value="1"/>
</dbReference>
<dbReference type="Gene3D" id="2.30.30.40">
    <property type="entry name" value="SH3 Domains"/>
    <property type="match status" value="1"/>
</dbReference>
<dbReference type="AlphaFoldDB" id="A0A2N1PS48"/>
<reference evidence="4 5" key="1">
    <citation type="journal article" date="2017" name="ISME J.">
        <title>Potential for microbial H2 and metal transformations associated with novel bacteria and archaea in deep terrestrial subsurface sediments.</title>
        <authorList>
            <person name="Hernsdorf A.W."/>
            <person name="Amano Y."/>
            <person name="Miyakawa K."/>
            <person name="Ise K."/>
            <person name="Suzuki Y."/>
            <person name="Anantharaman K."/>
            <person name="Probst A."/>
            <person name="Burstein D."/>
            <person name="Thomas B.C."/>
            <person name="Banfield J.F."/>
        </authorList>
    </citation>
    <scope>NUCLEOTIDE SEQUENCE [LARGE SCALE GENOMIC DNA]</scope>
    <source>
        <strain evidence="4">HGW-Wallbacteria-1</strain>
    </source>
</reference>
<dbReference type="EMBL" id="PGXC01000003">
    <property type="protein sequence ID" value="PKK91161.1"/>
    <property type="molecule type" value="Genomic_DNA"/>
</dbReference>
<evidence type="ECO:0000256" key="1">
    <source>
        <dbReference type="ARBA" id="ARBA00022729"/>
    </source>
</evidence>
<dbReference type="Pfam" id="PF01551">
    <property type="entry name" value="Peptidase_M23"/>
    <property type="match status" value="1"/>
</dbReference>
<dbReference type="Pfam" id="PF08239">
    <property type="entry name" value="SH3_3"/>
    <property type="match status" value="1"/>
</dbReference>
<dbReference type="PANTHER" id="PTHR21666:SF289">
    <property type="entry name" value="L-ALA--D-GLU ENDOPEPTIDASE"/>
    <property type="match status" value="1"/>
</dbReference>
<name>A0A2N1PS48_9BACT</name>
<dbReference type="InterPro" id="IPR050570">
    <property type="entry name" value="Cell_wall_metabolism_enzyme"/>
</dbReference>
<proteinExistence type="predicted"/>
<evidence type="ECO:0000313" key="5">
    <source>
        <dbReference type="Proteomes" id="UP000233256"/>
    </source>
</evidence>